<dbReference type="Proteomes" id="UP000657918">
    <property type="component" value="Chromosome 8"/>
</dbReference>
<dbReference type="SMART" id="SM00320">
    <property type="entry name" value="WD40"/>
    <property type="match status" value="5"/>
</dbReference>
<feature type="region of interest" description="Disordered" evidence="4">
    <location>
        <begin position="816"/>
        <end position="844"/>
    </location>
</feature>
<comment type="caution">
    <text evidence="5">The sequence shown here is derived from an EMBL/GenBank/DDBJ whole genome shotgun (WGS) entry which is preliminary data.</text>
</comment>
<proteinExistence type="predicted"/>
<evidence type="ECO:0000256" key="2">
    <source>
        <dbReference type="ARBA" id="ARBA00023163"/>
    </source>
</evidence>
<evidence type="ECO:0000313" key="6">
    <source>
        <dbReference type="Proteomes" id="UP000657918"/>
    </source>
</evidence>
<dbReference type="GO" id="GO:0006383">
    <property type="term" value="P:transcription by RNA polymerase III"/>
    <property type="evidence" value="ECO:0007669"/>
    <property type="project" value="TreeGrafter"/>
</dbReference>
<name>A0A835MUM0_9ROSI</name>
<dbReference type="PANTHER" id="PTHR15052:SF2">
    <property type="entry name" value="GENERAL TRANSCRIPTION FACTOR 3C POLYPEPTIDE 2"/>
    <property type="match status" value="1"/>
</dbReference>
<protein>
    <recommendedName>
        <fullName evidence="7">Transducin/WD40 repeat-like superfamily protein</fullName>
    </recommendedName>
</protein>
<gene>
    <name evidence="5" type="ORF">SADUNF_Sadunf08G0173200</name>
</gene>
<reference evidence="5 6" key="1">
    <citation type="submission" date="2020-10" db="EMBL/GenBank/DDBJ databases">
        <title>Plant Genome Project.</title>
        <authorList>
            <person name="Zhang R.-G."/>
        </authorList>
    </citation>
    <scope>NUCLEOTIDE SEQUENCE [LARGE SCALE GENOMIC DNA]</scope>
    <source>
        <strain evidence="5">FAFU-HL-1</strain>
        <tissue evidence="5">Leaf</tissue>
    </source>
</reference>
<dbReference type="OrthoDB" id="4703at2759"/>
<keyword evidence="6" id="KW-1185">Reference proteome</keyword>
<feature type="region of interest" description="Disordered" evidence="4">
    <location>
        <begin position="897"/>
        <end position="945"/>
    </location>
</feature>
<dbReference type="InterPro" id="IPR036322">
    <property type="entry name" value="WD40_repeat_dom_sf"/>
</dbReference>
<dbReference type="GO" id="GO:0005634">
    <property type="term" value="C:nucleus"/>
    <property type="evidence" value="ECO:0007669"/>
    <property type="project" value="UniProtKB-SubCell"/>
</dbReference>
<feature type="compositionally biased region" description="Polar residues" evidence="4">
    <location>
        <begin position="825"/>
        <end position="841"/>
    </location>
</feature>
<evidence type="ECO:0000256" key="1">
    <source>
        <dbReference type="ARBA" id="ARBA00004123"/>
    </source>
</evidence>
<dbReference type="GO" id="GO:0000127">
    <property type="term" value="C:transcription factor TFIIIC complex"/>
    <property type="evidence" value="ECO:0007669"/>
    <property type="project" value="TreeGrafter"/>
</dbReference>
<dbReference type="SUPFAM" id="SSF50978">
    <property type="entry name" value="WD40 repeat-like"/>
    <property type="match status" value="1"/>
</dbReference>
<dbReference type="Gene3D" id="2.130.10.10">
    <property type="entry name" value="YVTN repeat-like/Quinoprotein amine dehydrogenase"/>
    <property type="match status" value="1"/>
</dbReference>
<dbReference type="PANTHER" id="PTHR15052">
    <property type="entry name" value="RNA POLYMERASE III TRANSCRIPTION INITIATION FACTOR COMPLEX SUBUNIT"/>
    <property type="match status" value="1"/>
</dbReference>
<evidence type="ECO:0008006" key="7">
    <source>
        <dbReference type="Google" id="ProtNLM"/>
    </source>
</evidence>
<dbReference type="InterPro" id="IPR001680">
    <property type="entry name" value="WD40_rpt"/>
</dbReference>
<accession>A0A835MUM0</accession>
<organism evidence="5 6">
    <name type="scientific">Salix dunnii</name>
    <dbReference type="NCBI Taxonomy" id="1413687"/>
    <lineage>
        <taxon>Eukaryota</taxon>
        <taxon>Viridiplantae</taxon>
        <taxon>Streptophyta</taxon>
        <taxon>Embryophyta</taxon>
        <taxon>Tracheophyta</taxon>
        <taxon>Spermatophyta</taxon>
        <taxon>Magnoliopsida</taxon>
        <taxon>eudicotyledons</taxon>
        <taxon>Gunneridae</taxon>
        <taxon>Pentapetalae</taxon>
        <taxon>rosids</taxon>
        <taxon>fabids</taxon>
        <taxon>Malpighiales</taxon>
        <taxon>Salicaceae</taxon>
        <taxon>Saliceae</taxon>
        <taxon>Salix</taxon>
    </lineage>
</organism>
<feature type="compositionally biased region" description="Basic residues" evidence="4">
    <location>
        <begin position="905"/>
        <end position="916"/>
    </location>
</feature>
<evidence type="ECO:0000256" key="4">
    <source>
        <dbReference type="SAM" id="MobiDB-lite"/>
    </source>
</evidence>
<comment type="subcellular location">
    <subcellularLocation>
        <location evidence="1">Nucleus</location>
    </subcellularLocation>
</comment>
<dbReference type="EMBL" id="JADGMS010000008">
    <property type="protein sequence ID" value="KAF9678065.1"/>
    <property type="molecule type" value="Genomic_DNA"/>
</dbReference>
<dbReference type="AlphaFoldDB" id="A0A835MUM0"/>
<dbReference type="InterPro" id="IPR052416">
    <property type="entry name" value="GTF3C_component"/>
</dbReference>
<dbReference type="InterPro" id="IPR015943">
    <property type="entry name" value="WD40/YVTN_repeat-like_dom_sf"/>
</dbReference>
<feature type="region of interest" description="Disordered" evidence="4">
    <location>
        <begin position="338"/>
        <end position="361"/>
    </location>
</feature>
<keyword evidence="2" id="KW-0804">Transcription</keyword>
<evidence type="ECO:0000256" key="3">
    <source>
        <dbReference type="ARBA" id="ARBA00023242"/>
    </source>
</evidence>
<feature type="compositionally biased region" description="Polar residues" evidence="4">
    <location>
        <begin position="349"/>
        <end position="361"/>
    </location>
</feature>
<feature type="region of interest" description="Disordered" evidence="4">
    <location>
        <begin position="247"/>
        <end position="324"/>
    </location>
</feature>
<keyword evidence="3" id="KW-0539">Nucleus</keyword>
<evidence type="ECO:0000313" key="5">
    <source>
        <dbReference type="EMBL" id="KAF9678065.1"/>
    </source>
</evidence>
<feature type="compositionally biased region" description="Basic and acidic residues" evidence="4">
    <location>
        <begin position="264"/>
        <end position="273"/>
    </location>
</feature>
<sequence length="996" mass="110118">MFLSESLFLQYSQHKPAYYAEEKVLKLRLNDPDLRSSHKVGRMEEQEELLGGNGAGIRVSTFDNSGENHFKEMDMISKLCGEVETDSVDETEIQCYKSSITFLSEWKPYKYNPRIIRFACEMDNSLEKCVLSGINLPQFSSATVPKERPDGGATSLESCKDFVMYVGGSVWALDWCPRVHERPDKHIKREFVAISAHPPESYYHKIGVPLTGRGIVQIWCVLNISGDEEAFPMKKSKLGARYNVSKTNKSVELNRPKGRPRKKPKEESSRNEATKALVKMPKGRPRKRPIEHCNEDMELVLAKRPKRRPRKKPIEESPSNEAMEEILAPVNEATKENLAQVKRRGRPRQNPTNESLDSLGSSNQYVQPLNVEYPHDSPGLLTIEGISQNSQDEAKQKCKVKLQKTFTKELFDCSSNLKITAQSRRLKSNARKGIDSGYVACPQSLTHNEDDKVSLDIDSSSTVNYQTHENSGLNTAMPAYGSDKVSLDINSTSSIPKDADLPRVVLCLAHNGKVAWDVKWQPCNSPPSKCQHRMGYLAVLLGNGSLEVWDVPLPHAMKSVYSSSNLEGTDPRFVMIKPVFRCSTLKCGGIQSIPLAVEWSTSYPHDYLLAGCHDGTVALWKFSASGTSGDTRPLLCFSADTVPIRAIAWVPSESDQESPNLILTAGHLGLKFWDIRDPFRPLWDLHPAPKLIYSLDWLPDPRCIILSFDDGTMRLLSLAKAAYDAAVNGKPSVGPKQLGMHVVNCSSFAIWSVQVSRLTGMVAYCSADGTVCRFQLTTKAVEKDPSRNRAPHFGCGSLSEDESAIIVGTPIPDAPLPLKKPVNDAGNNPKSKQPLSVSNKTAKIPTSDDLPLGKGVIFTPIFFLLALLFSPSHLAIKSVNLVAALCYGDDPGMDHGSDETLTATKSKRKPKSKSGRKQQEGEDQALVGIDDKQKESGEGAGNAVESIPPKMVAVHRVRWNMNKGSERWLCSGGAAGIVRCQEIKMSDADICLARKR</sequence>